<evidence type="ECO:0000313" key="2">
    <source>
        <dbReference type="Proteomes" id="UP000678228"/>
    </source>
</evidence>
<name>A0A940WQE2_9BACI</name>
<protein>
    <submittedName>
        <fullName evidence="1">Cytosolic protein</fullName>
    </submittedName>
</protein>
<dbReference type="EMBL" id="JAGKSQ010000002">
    <property type="protein sequence ID" value="MBP3950431.1"/>
    <property type="molecule type" value="Genomic_DNA"/>
</dbReference>
<reference evidence="1" key="1">
    <citation type="submission" date="2021-03" db="EMBL/GenBank/DDBJ databases">
        <title>Bacillus suaedae sp. nov., isolated from Suaeda aralocaspica.</title>
        <authorList>
            <person name="Lei R.F.R."/>
        </authorList>
    </citation>
    <scope>NUCLEOTIDE SEQUENCE</scope>
    <source>
        <strain evidence="1">YZJH907-2</strain>
    </source>
</reference>
<evidence type="ECO:0000313" key="1">
    <source>
        <dbReference type="EMBL" id="MBP3950431.1"/>
    </source>
</evidence>
<keyword evidence="2" id="KW-1185">Reference proteome</keyword>
<organism evidence="1 2">
    <name type="scientific">Halalkalibacter suaedae</name>
    <dbReference type="NCBI Taxonomy" id="2822140"/>
    <lineage>
        <taxon>Bacteria</taxon>
        <taxon>Bacillati</taxon>
        <taxon>Bacillota</taxon>
        <taxon>Bacilli</taxon>
        <taxon>Bacillales</taxon>
        <taxon>Bacillaceae</taxon>
        <taxon>Halalkalibacter</taxon>
    </lineage>
</organism>
<dbReference type="Pfam" id="PF19651">
    <property type="entry name" value="DUF6154"/>
    <property type="match status" value="1"/>
</dbReference>
<comment type="caution">
    <text evidence="1">The sequence shown here is derived from an EMBL/GenBank/DDBJ whole genome shotgun (WGS) entry which is preliminary data.</text>
</comment>
<sequence length="88" mass="10251">MKFADELYEMYKNHLTGFEEDAIIIVEGILEDFSVSDVNTLIDSLSTHERYEMFALYLYESFKLKVAEEGIGTTRNEDDQQDPPKLLH</sequence>
<dbReference type="InterPro" id="IPR046152">
    <property type="entry name" value="DUF6154"/>
</dbReference>
<proteinExistence type="predicted"/>
<dbReference type="Proteomes" id="UP000678228">
    <property type="component" value="Unassembled WGS sequence"/>
</dbReference>
<accession>A0A940WQE2</accession>
<gene>
    <name evidence="1" type="ORF">J7W16_04745</name>
</gene>
<dbReference type="AlphaFoldDB" id="A0A940WQE2"/>
<dbReference type="RefSeq" id="WP_210596075.1">
    <property type="nucleotide sequence ID" value="NZ_JAGKSQ010000002.1"/>
</dbReference>